<gene>
    <name evidence="3" type="ORF">GCM10023205_66440</name>
</gene>
<evidence type="ECO:0000256" key="2">
    <source>
        <dbReference type="SAM" id="MobiDB-lite"/>
    </source>
</evidence>
<dbReference type="Gene3D" id="3.40.50.150">
    <property type="entry name" value="Vaccinia Virus protein VP39"/>
    <property type="match status" value="1"/>
</dbReference>
<feature type="region of interest" description="Disordered" evidence="2">
    <location>
        <begin position="18"/>
        <end position="49"/>
    </location>
</feature>
<dbReference type="InterPro" id="IPR029063">
    <property type="entry name" value="SAM-dependent_MTases_sf"/>
</dbReference>
<name>A0ABP9I461_9ACTN</name>
<keyword evidence="1" id="KW-0620">Polyamine biosynthesis</keyword>
<dbReference type="NCBIfam" id="NF037959">
    <property type="entry name" value="MFS_SpdSyn"/>
    <property type="match status" value="1"/>
</dbReference>
<dbReference type="Pfam" id="PF01564">
    <property type="entry name" value="Spermine_synth"/>
    <property type="match status" value="1"/>
</dbReference>
<dbReference type="SUPFAM" id="SSF53335">
    <property type="entry name" value="S-adenosyl-L-methionine-dependent methyltransferases"/>
    <property type="match status" value="1"/>
</dbReference>
<evidence type="ECO:0000313" key="3">
    <source>
        <dbReference type="EMBL" id="GAA4986559.1"/>
    </source>
</evidence>
<organism evidence="3 4">
    <name type="scientific">Yinghuangia aomiensis</name>
    <dbReference type="NCBI Taxonomy" id="676205"/>
    <lineage>
        <taxon>Bacteria</taxon>
        <taxon>Bacillati</taxon>
        <taxon>Actinomycetota</taxon>
        <taxon>Actinomycetes</taxon>
        <taxon>Kitasatosporales</taxon>
        <taxon>Streptomycetaceae</taxon>
        <taxon>Yinghuangia</taxon>
    </lineage>
</organism>
<dbReference type="Proteomes" id="UP001500466">
    <property type="component" value="Unassembled WGS sequence"/>
</dbReference>
<accession>A0ABP9I461</accession>
<comment type="caution">
    <text evidence="3">The sequence shown here is derived from an EMBL/GenBank/DDBJ whole genome shotgun (WGS) entry which is preliminary data.</text>
</comment>
<evidence type="ECO:0000313" key="4">
    <source>
        <dbReference type="Proteomes" id="UP001500466"/>
    </source>
</evidence>
<protein>
    <submittedName>
        <fullName evidence="3">Fused MFS/spermidine synthase</fullName>
    </submittedName>
</protein>
<reference evidence="4" key="1">
    <citation type="journal article" date="2019" name="Int. J. Syst. Evol. Microbiol.">
        <title>The Global Catalogue of Microorganisms (GCM) 10K type strain sequencing project: providing services to taxonomists for standard genome sequencing and annotation.</title>
        <authorList>
            <consortium name="The Broad Institute Genomics Platform"/>
            <consortium name="The Broad Institute Genome Sequencing Center for Infectious Disease"/>
            <person name="Wu L."/>
            <person name="Ma J."/>
        </authorList>
    </citation>
    <scope>NUCLEOTIDE SEQUENCE [LARGE SCALE GENOMIC DNA]</scope>
    <source>
        <strain evidence="4">JCM 17986</strain>
    </source>
</reference>
<proteinExistence type="predicted"/>
<evidence type="ECO:0000256" key="1">
    <source>
        <dbReference type="ARBA" id="ARBA00023115"/>
    </source>
</evidence>
<sequence length="308" mass="33532">MRARGAAVPRARALPILGRMAEKPRRSRGVPDPIRAEVDSGEAALEPDPDRSRAWTLHTDGAPQSHVDLDDPTWLEFEYIRRLGHIADLCAPPRTPIQALHLGGGALTLPRYISATRPRSRQQVVEIDARLIAFVREYLPLDKNAHIRVRNGDARAIAAKAPDGFFDLAVVDAYSGSQVPPHLTSLEFVEEVVRTLRPEGVYAANLADGGRLDFVRSQVATIAALFPHVLMIADPAVLRGRRFGNVVVAASRRELPLADLSRRTASDPFPGRVEDGGELAAFTGGAQVVLDATAQASPKPPPKVFERR</sequence>
<dbReference type="EMBL" id="BAABHS010000032">
    <property type="protein sequence ID" value="GAA4986559.1"/>
    <property type="molecule type" value="Genomic_DNA"/>
</dbReference>
<dbReference type="PANTHER" id="PTHR43317">
    <property type="entry name" value="THERMOSPERMINE SYNTHASE ACAULIS5"/>
    <property type="match status" value="1"/>
</dbReference>
<dbReference type="PANTHER" id="PTHR43317:SF1">
    <property type="entry name" value="THERMOSPERMINE SYNTHASE ACAULIS5"/>
    <property type="match status" value="1"/>
</dbReference>
<keyword evidence="4" id="KW-1185">Reference proteome</keyword>
<dbReference type="CDD" id="cd02440">
    <property type="entry name" value="AdoMet_MTases"/>
    <property type="match status" value="1"/>
</dbReference>